<dbReference type="GO" id="GO:0045944">
    <property type="term" value="P:positive regulation of transcription by RNA polymerase II"/>
    <property type="evidence" value="ECO:0007669"/>
    <property type="project" value="TreeGrafter"/>
</dbReference>
<dbReference type="InterPro" id="IPR019787">
    <property type="entry name" value="Znf_PHD-finger"/>
</dbReference>
<protein>
    <submittedName>
        <fullName evidence="9">OLC1v1034420C1</fullName>
    </submittedName>
</protein>
<dbReference type="InterPro" id="IPR011011">
    <property type="entry name" value="Znf_FYVE_PHD"/>
</dbReference>
<feature type="region of interest" description="Disordered" evidence="7">
    <location>
        <begin position="100"/>
        <end position="132"/>
    </location>
</feature>
<feature type="region of interest" description="Disordered" evidence="7">
    <location>
        <begin position="13"/>
        <end position="55"/>
    </location>
</feature>
<keyword evidence="2" id="KW-0479">Metal-binding</keyword>
<dbReference type="SMART" id="SM00249">
    <property type="entry name" value="PHD"/>
    <property type="match status" value="2"/>
</dbReference>
<dbReference type="GO" id="GO:0005634">
    <property type="term" value="C:nucleus"/>
    <property type="evidence" value="ECO:0007669"/>
    <property type="project" value="UniProtKB-SubCell"/>
</dbReference>
<dbReference type="Pfam" id="PF23209">
    <property type="entry name" value="IDM1_C"/>
    <property type="match status" value="1"/>
</dbReference>
<dbReference type="EMBL" id="OX459120">
    <property type="protein sequence ID" value="CAI9097901.1"/>
    <property type="molecule type" value="Genomic_DNA"/>
</dbReference>
<feature type="compositionally biased region" description="Basic and acidic residues" evidence="7">
    <location>
        <begin position="32"/>
        <end position="42"/>
    </location>
</feature>
<dbReference type="InterPro" id="IPR032308">
    <property type="entry name" value="TDBD"/>
</dbReference>
<dbReference type="GO" id="GO:0042393">
    <property type="term" value="F:histone binding"/>
    <property type="evidence" value="ECO:0007669"/>
    <property type="project" value="TreeGrafter"/>
</dbReference>
<dbReference type="InterPro" id="IPR016181">
    <property type="entry name" value="Acyl_CoA_acyltransferase"/>
</dbReference>
<feature type="domain" description="PHD-type" evidence="8">
    <location>
        <begin position="564"/>
        <end position="609"/>
    </location>
</feature>
<keyword evidence="4" id="KW-0862">Zinc</keyword>
<dbReference type="GO" id="GO:0000977">
    <property type="term" value="F:RNA polymerase II transcription regulatory region sequence-specific DNA binding"/>
    <property type="evidence" value="ECO:0007669"/>
    <property type="project" value="TreeGrafter"/>
</dbReference>
<dbReference type="GO" id="GO:0008270">
    <property type="term" value="F:zinc ion binding"/>
    <property type="evidence" value="ECO:0007669"/>
    <property type="project" value="UniProtKB-KW"/>
</dbReference>
<proteinExistence type="predicted"/>
<dbReference type="PROSITE" id="PS01359">
    <property type="entry name" value="ZF_PHD_1"/>
    <property type="match status" value="1"/>
</dbReference>
<dbReference type="InterPro" id="IPR001965">
    <property type="entry name" value="Znf_PHD"/>
</dbReference>
<dbReference type="InterPro" id="IPR059153">
    <property type="entry name" value="NSD_PHD-1st"/>
</dbReference>
<dbReference type="InterPro" id="IPR056511">
    <property type="entry name" value="IDM1_C"/>
</dbReference>
<dbReference type="FunFam" id="3.30.40.10:FF:000494">
    <property type="entry name" value="Acyl-CoA N-acyltransferase with RING/FYVE/PHD-type zinc finger domain"/>
    <property type="match status" value="1"/>
</dbReference>
<keyword evidence="5" id="KW-0539">Nucleus</keyword>
<feature type="compositionally biased region" description="Polar residues" evidence="7">
    <location>
        <begin position="450"/>
        <end position="464"/>
    </location>
</feature>
<dbReference type="InterPro" id="IPR013083">
    <property type="entry name" value="Znf_RING/FYVE/PHD"/>
</dbReference>
<name>A0AAV1CQR3_OLDCO</name>
<sequence length="943" mass="104012">MKRELAFLIETQTQLNEPLGRTRRSASSLVDNGKEGSDEPASHSDVAAPPAVVNSNTPVIRVYQRSKKLKTEAALSAAAAPVLGDSGAVIKRDQVEDKIAGTLPDQSQRQPDGNSLIKEESETEPASASKNELVEIVVTQEESSSDSERNNKSRRFTRSALKTTVVDVEMINGDSEGFKDASFAESEVDDNGTVEVQGKMEMKMSKKIEIEIAGRPSTVRELLETGLLEGYPVFYNGGNKGIPLRGTIKDVGILCSCTLCQNSRVVPPCTFEIHACKSYRRATQYICLENGKSLLDVVKDCGRSSLKEIKKTIQSIIGPLPQKESIICRNCGSSFLATSAAKVDELCDPCMISIKSVDSIMHTPYEKISKPKEVKKRVKERKANGFRRASEPILRFKASESAVVHSAPPRDPRGRKKKNLSSETTPVKSSKGSFTPTSKGSFTPVKPSKGSFTPASPTSKSQWKITKKDQRMHKLVFEEGGLPDGAVLTYYSRGQKLLTGYKKGLGIFCTCCKNEVSPSLFEAHAGWASRRKPYGYIYTSNGVSLHELAITLMKGRNCAATDNDDLCTICGDGGKLVLCDGCPRAFHKACASLSAIPRGKWYCKYCENRFQREKYVEHNANAVAAGRVPGVDPIEQITNRCIRLVKNPEEAEVIACVICRGYDFSKTGFGPRTVILCDQCEKEYHVGCLKKQKIADLKELPKGKWFCCGDCKRIYSALSNLLNSGFEKLPDSCLDVIKKKHMLEASEGAGEFDVSWRLLSGKISSRETRTFLSEAVAIFHDSFDPIVDAVTGRDFIPSMVYGRNIRGQDFSGIYCAILTANSQVVSAGILRVFGQDMAELPLVATRKGHQNKGYFQLLFSCLEKLLAFLKIRSLVLPAAEEAESIWTEKFGFKRMSREQLANHRKTCWQMINFEGTSMLEKMVPKCRIRKDVENGAGSNVSIL</sequence>
<keyword evidence="3 6" id="KW-0863">Zinc-finger</keyword>
<evidence type="ECO:0000313" key="10">
    <source>
        <dbReference type="Proteomes" id="UP001161247"/>
    </source>
</evidence>
<evidence type="ECO:0000313" key="9">
    <source>
        <dbReference type="EMBL" id="CAI9097901.1"/>
    </source>
</evidence>
<dbReference type="Pfam" id="PF23011">
    <property type="entry name" value="PHD-1st_NSD"/>
    <property type="match status" value="1"/>
</dbReference>
<dbReference type="Gene3D" id="3.40.630.30">
    <property type="match status" value="1"/>
</dbReference>
<evidence type="ECO:0000256" key="6">
    <source>
        <dbReference type="PROSITE-ProRule" id="PRU00146"/>
    </source>
</evidence>
<dbReference type="Pfam" id="PF16135">
    <property type="entry name" value="TDBD"/>
    <property type="match status" value="2"/>
</dbReference>
<evidence type="ECO:0000259" key="8">
    <source>
        <dbReference type="PROSITE" id="PS50016"/>
    </source>
</evidence>
<dbReference type="PROSITE" id="PS50016">
    <property type="entry name" value="ZF_PHD_2"/>
    <property type="match status" value="1"/>
</dbReference>
<reference evidence="9" key="1">
    <citation type="submission" date="2023-03" db="EMBL/GenBank/DDBJ databases">
        <authorList>
            <person name="Julca I."/>
        </authorList>
    </citation>
    <scope>NUCLEOTIDE SEQUENCE</scope>
</reference>
<dbReference type="Proteomes" id="UP001161247">
    <property type="component" value="Chromosome 3"/>
</dbReference>
<dbReference type="GO" id="GO:0003682">
    <property type="term" value="F:chromatin binding"/>
    <property type="evidence" value="ECO:0007669"/>
    <property type="project" value="TreeGrafter"/>
</dbReference>
<dbReference type="InterPro" id="IPR019786">
    <property type="entry name" value="Zinc_finger_PHD-type_CS"/>
</dbReference>
<dbReference type="PANTHER" id="PTHR47025">
    <property type="entry name" value="AUTOIMMUNE REGULATOR"/>
    <property type="match status" value="1"/>
</dbReference>
<evidence type="ECO:0000256" key="1">
    <source>
        <dbReference type="ARBA" id="ARBA00004123"/>
    </source>
</evidence>
<dbReference type="PANTHER" id="PTHR47025:SF27">
    <property type="entry name" value="PHD-TYPE DOMAIN-CONTAINING PROTEIN"/>
    <property type="match status" value="1"/>
</dbReference>
<feature type="compositionally biased region" description="Polar residues" evidence="7">
    <location>
        <begin position="421"/>
        <end position="441"/>
    </location>
</feature>
<dbReference type="AlphaFoldDB" id="A0AAV1CQR3"/>
<keyword evidence="10" id="KW-1185">Reference proteome</keyword>
<evidence type="ECO:0000256" key="3">
    <source>
        <dbReference type="ARBA" id="ARBA00022771"/>
    </source>
</evidence>
<dbReference type="CDD" id="cd15539">
    <property type="entry name" value="PHD1_AIRE"/>
    <property type="match status" value="1"/>
</dbReference>
<comment type="subcellular location">
    <subcellularLocation>
        <location evidence="1">Nucleus</location>
    </subcellularLocation>
</comment>
<accession>A0AAV1CQR3</accession>
<dbReference type="SUPFAM" id="SSF55729">
    <property type="entry name" value="Acyl-CoA N-acyltransferases (Nat)"/>
    <property type="match status" value="1"/>
</dbReference>
<evidence type="ECO:0000256" key="2">
    <source>
        <dbReference type="ARBA" id="ARBA00022723"/>
    </source>
</evidence>
<organism evidence="9 10">
    <name type="scientific">Oldenlandia corymbosa var. corymbosa</name>
    <dbReference type="NCBI Taxonomy" id="529605"/>
    <lineage>
        <taxon>Eukaryota</taxon>
        <taxon>Viridiplantae</taxon>
        <taxon>Streptophyta</taxon>
        <taxon>Embryophyta</taxon>
        <taxon>Tracheophyta</taxon>
        <taxon>Spermatophyta</taxon>
        <taxon>Magnoliopsida</taxon>
        <taxon>eudicotyledons</taxon>
        <taxon>Gunneridae</taxon>
        <taxon>Pentapetalae</taxon>
        <taxon>asterids</taxon>
        <taxon>lamiids</taxon>
        <taxon>Gentianales</taxon>
        <taxon>Rubiaceae</taxon>
        <taxon>Rubioideae</taxon>
        <taxon>Spermacoceae</taxon>
        <taxon>Hedyotis-Oldenlandia complex</taxon>
        <taxon>Oldenlandia</taxon>
    </lineage>
</organism>
<evidence type="ECO:0000256" key="7">
    <source>
        <dbReference type="SAM" id="MobiDB-lite"/>
    </source>
</evidence>
<feature type="compositionally biased region" description="Polar residues" evidence="7">
    <location>
        <begin position="104"/>
        <end position="113"/>
    </location>
</feature>
<gene>
    <name evidence="9" type="ORF">OLC1_LOCUS8258</name>
</gene>
<dbReference type="Gene3D" id="3.30.40.10">
    <property type="entry name" value="Zinc/RING finger domain, C3HC4 (zinc finger)"/>
    <property type="match status" value="2"/>
</dbReference>
<evidence type="ECO:0000256" key="5">
    <source>
        <dbReference type="ARBA" id="ARBA00023242"/>
    </source>
</evidence>
<feature type="region of interest" description="Disordered" evidence="7">
    <location>
        <begin position="399"/>
        <end position="467"/>
    </location>
</feature>
<dbReference type="SUPFAM" id="SSF57903">
    <property type="entry name" value="FYVE/PHD zinc finger"/>
    <property type="match status" value="2"/>
</dbReference>
<evidence type="ECO:0000256" key="4">
    <source>
        <dbReference type="ARBA" id="ARBA00022833"/>
    </source>
</evidence>